<dbReference type="Proteomes" id="UP001597557">
    <property type="component" value="Unassembled WGS sequence"/>
</dbReference>
<dbReference type="RefSeq" id="WP_377183011.1">
    <property type="nucleotide sequence ID" value="NZ_JBHUPD010000001.1"/>
</dbReference>
<keyword evidence="5" id="KW-0732">Signal</keyword>
<gene>
    <name evidence="7" type="ORF">ACFS5N_05390</name>
</gene>
<reference evidence="8" key="1">
    <citation type="journal article" date="2019" name="Int. J. Syst. Evol. Microbiol.">
        <title>The Global Catalogue of Microorganisms (GCM) 10K type strain sequencing project: providing services to taxonomists for standard genome sequencing and annotation.</title>
        <authorList>
            <consortium name="The Broad Institute Genomics Platform"/>
            <consortium name="The Broad Institute Genome Sequencing Center for Infectious Disease"/>
            <person name="Wu L."/>
            <person name="Ma J."/>
        </authorList>
    </citation>
    <scope>NUCLEOTIDE SEQUENCE [LARGE SCALE GENOMIC DNA]</scope>
    <source>
        <strain evidence="8">KCTC 22437</strain>
    </source>
</reference>
<dbReference type="Pfam" id="PF14289">
    <property type="entry name" value="DUF4369"/>
    <property type="match status" value="1"/>
</dbReference>
<keyword evidence="8" id="KW-1185">Reference proteome</keyword>
<dbReference type="EMBL" id="JBHUPD010000001">
    <property type="protein sequence ID" value="MFD2871890.1"/>
    <property type="molecule type" value="Genomic_DNA"/>
</dbReference>
<comment type="subcellular location">
    <subcellularLocation>
        <location evidence="1">Cell envelope</location>
    </subcellularLocation>
</comment>
<dbReference type="PANTHER" id="PTHR42852:SF6">
    <property type="entry name" value="THIOL:DISULFIDE INTERCHANGE PROTEIN DSBE"/>
    <property type="match status" value="1"/>
</dbReference>
<evidence type="ECO:0000256" key="1">
    <source>
        <dbReference type="ARBA" id="ARBA00004196"/>
    </source>
</evidence>
<evidence type="ECO:0000256" key="2">
    <source>
        <dbReference type="ARBA" id="ARBA00022748"/>
    </source>
</evidence>
<keyword evidence="3" id="KW-1015">Disulfide bond</keyword>
<keyword evidence="4" id="KW-0676">Redox-active center</keyword>
<evidence type="ECO:0000256" key="5">
    <source>
        <dbReference type="SAM" id="SignalP"/>
    </source>
</evidence>
<dbReference type="InterPro" id="IPR013766">
    <property type="entry name" value="Thioredoxin_domain"/>
</dbReference>
<sequence length="372" mass="41434">MKKIIMTIIGLLPVMALAQGKFTIKGQVNTANAPLMAYLSFSEDDKQIVDSAKIIDGKFSLSNSASTLPMARLTVSHQDKSVDILPIYLEPCNINVTSATGFIKDAVVTGSKVNDDFRLYNGQLGRLSAESNILVKAWMSKTEQERQDTITLNAYRQKQLAIQKAYKDTKRNFYMSHRDSYIGLVAYASNDEIDVKDKLDATAEEYNKFSPEVRKTALGKMIGDMIEGATKTKIGLPAIDFTQNDVNDKPVRLSDFKGKYVLLDFWASWCGPCRAESPNLVKAYAKFKDKNFTVLSVSLDQPGKKESWLKAIEKDGLAWTNVSDLKFWKNAVAVKYGITSIPANFLIDPSGKIIAKDLRGEMLDQQLSKLIP</sequence>
<dbReference type="SUPFAM" id="SSF52833">
    <property type="entry name" value="Thioredoxin-like"/>
    <property type="match status" value="1"/>
</dbReference>
<accession>A0ABW5Y9C1</accession>
<dbReference type="Gene3D" id="3.40.30.10">
    <property type="entry name" value="Glutaredoxin"/>
    <property type="match status" value="1"/>
</dbReference>
<feature type="signal peptide" evidence="5">
    <location>
        <begin position="1"/>
        <end position="18"/>
    </location>
</feature>
<evidence type="ECO:0000256" key="4">
    <source>
        <dbReference type="ARBA" id="ARBA00023284"/>
    </source>
</evidence>
<organism evidence="7 8">
    <name type="scientific">Mucilaginibacter ximonensis</name>
    <dbReference type="NCBI Taxonomy" id="538021"/>
    <lineage>
        <taxon>Bacteria</taxon>
        <taxon>Pseudomonadati</taxon>
        <taxon>Bacteroidota</taxon>
        <taxon>Sphingobacteriia</taxon>
        <taxon>Sphingobacteriales</taxon>
        <taxon>Sphingobacteriaceae</taxon>
        <taxon>Mucilaginibacter</taxon>
    </lineage>
</organism>
<dbReference type="Pfam" id="PF00578">
    <property type="entry name" value="AhpC-TSA"/>
    <property type="match status" value="1"/>
</dbReference>
<evidence type="ECO:0000259" key="6">
    <source>
        <dbReference type="PROSITE" id="PS51352"/>
    </source>
</evidence>
<dbReference type="PROSITE" id="PS00194">
    <property type="entry name" value="THIOREDOXIN_1"/>
    <property type="match status" value="1"/>
</dbReference>
<dbReference type="InterPro" id="IPR050553">
    <property type="entry name" value="Thioredoxin_ResA/DsbE_sf"/>
</dbReference>
<keyword evidence="2" id="KW-0201">Cytochrome c-type biogenesis</keyword>
<feature type="chain" id="PRO_5045891045" evidence="5">
    <location>
        <begin position="19"/>
        <end position="372"/>
    </location>
</feature>
<evidence type="ECO:0000313" key="8">
    <source>
        <dbReference type="Proteomes" id="UP001597557"/>
    </source>
</evidence>
<proteinExistence type="predicted"/>
<dbReference type="InterPro" id="IPR017937">
    <property type="entry name" value="Thioredoxin_CS"/>
</dbReference>
<name>A0ABW5Y9C1_9SPHI</name>
<evidence type="ECO:0000256" key="3">
    <source>
        <dbReference type="ARBA" id="ARBA00023157"/>
    </source>
</evidence>
<dbReference type="InterPro" id="IPR025380">
    <property type="entry name" value="DUF4369"/>
</dbReference>
<dbReference type="PROSITE" id="PS51352">
    <property type="entry name" value="THIOREDOXIN_2"/>
    <property type="match status" value="1"/>
</dbReference>
<protein>
    <submittedName>
        <fullName evidence="7">Redoxin domain-containing protein</fullName>
    </submittedName>
</protein>
<dbReference type="InterPro" id="IPR036249">
    <property type="entry name" value="Thioredoxin-like_sf"/>
</dbReference>
<dbReference type="PANTHER" id="PTHR42852">
    <property type="entry name" value="THIOL:DISULFIDE INTERCHANGE PROTEIN DSBE"/>
    <property type="match status" value="1"/>
</dbReference>
<feature type="domain" description="Thioredoxin" evidence="6">
    <location>
        <begin position="232"/>
        <end position="372"/>
    </location>
</feature>
<comment type="caution">
    <text evidence="7">The sequence shown here is derived from an EMBL/GenBank/DDBJ whole genome shotgun (WGS) entry which is preliminary data.</text>
</comment>
<dbReference type="CDD" id="cd02966">
    <property type="entry name" value="TlpA_like_family"/>
    <property type="match status" value="1"/>
</dbReference>
<dbReference type="InterPro" id="IPR000866">
    <property type="entry name" value="AhpC/TSA"/>
</dbReference>
<evidence type="ECO:0000313" key="7">
    <source>
        <dbReference type="EMBL" id="MFD2871890.1"/>
    </source>
</evidence>